<dbReference type="InterPro" id="IPR017441">
    <property type="entry name" value="Protein_kinase_ATP_BS"/>
</dbReference>
<keyword evidence="3" id="KW-1185">Reference proteome</keyword>
<name>A0A3Q2T0Z9_FUNHE</name>
<reference evidence="2" key="2">
    <citation type="submission" date="2025-09" db="UniProtKB">
        <authorList>
            <consortium name="Ensembl"/>
        </authorList>
    </citation>
    <scope>IDENTIFICATION</scope>
</reference>
<dbReference type="InterPro" id="IPR011009">
    <property type="entry name" value="Kinase-like_dom_sf"/>
</dbReference>
<evidence type="ECO:0000313" key="3">
    <source>
        <dbReference type="Proteomes" id="UP000265000"/>
    </source>
</evidence>
<dbReference type="Ensembl" id="ENSFHET00000004283.1">
    <property type="protein sequence ID" value="ENSFHEP00000007163.1"/>
    <property type="gene ID" value="ENSFHEG00000008241.1"/>
</dbReference>
<dbReference type="GO" id="GO:0005524">
    <property type="term" value="F:ATP binding"/>
    <property type="evidence" value="ECO:0007669"/>
    <property type="project" value="UniProtKB-UniRule"/>
</dbReference>
<keyword evidence="1" id="KW-0067">ATP-binding</keyword>
<reference evidence="2" key="1">
    <citation type="submission" date="2025-08" db="UniProtKB">
        <authorList>
            <consortium name="Ensembl"/>
        </authorList>
    </citation>
    <scope>IDENTIFICATION</scope>
</reference>
<evidence type="ECO:0000313" key="2">
    <source>
        <dbReference type="Ensembl" id="ENSFHEP00000007163.1"/>
    </source>
</evidence>
<sequence length="75" mass="8751">SFCEVLPKDELTCCDSPFYMNYEMDLQDSVLGEGSFSICRRCTHKKTGQQYAVKIVSKRYELLFNMQLEQDRLIG</sequence>
<evidence type="ECO:0008006" key="4">
    <source>
        <dbReference type="Google" id="ProtNLM"/>
    </source>
</evidence>
<evidence type="ECO:0000256" key="1">
    <source>
        <dbReference type="PROSITE-ProRule" id="PRU10141"/>
    </source>
</evidence>
<keyword evidence="1" id="KW-0547">Nucleotide-binding</keyword>
<dbReference type="PROSITE" id="PS00107">
    <property type="entry name" value="PROTEIN_KINASE_ATP"/>
    <property type="match status" value="1"/>
</dbReference>
<dbReference type="AlphaFoldDB" id="A0A3Q2T0Z9"/>
<feature type="binding site" evidence="1">
    <location>
        <position position="54"/>
    </location>
    <ligand>
        <name>ATP</name>
        <dbReference type="ChEBI" id="CHEBI:30616"/>
    </ligand>
</feature>
<dbReference type="FunFam" id="3.30.200.20:FF:000559">
    <property type="entry name" value="Ribosomal protein S6 kinase"/>
    <property type="match status" value="1"/>
</dbReference>
<dbReference type="SUPFAM" id="SSF56112">
    <property type="entry name" value="Protein kinase-like (PK-like)"/>
    <property type="match status" value="1"/>
</dbReference>
<dbReference type="STRING" id="8078.ENSFHEP00000007163"/>
<organism evidence="2 3">
    <name type="scientific">Fundulus heteroclitus</name>
    <name type="common">Killifish</name>
    <name type="synonym">Mummichog</name>
    <dbReference type="NCBI Taxonomy" id="8078"/>
    <lineage>
        <taxon>Eukaryota</taxon>
        <taxon>Metazoa</taxon>
        <taxon>Chordata</taxon>
        <taxon>Craniata</taxon>
        <taxon>Vertebrata</taxon>
        <taxon>Euteleostomi</taxon>
        <taxon>Actinopterygii</taxon>
        <taxon>Neopterygii</taxon>
        <taxon>Teleostei</taxon>
        <taxon>Neoteleostei</taxon>
        <taxon>Acanthomorphata</taxon>
        <taxon>Ovalentaria</taxon>
        <taxon>Atherinomorphae</taxon>
        <taxon>Cyprinodontiformes</taxon>
        <taxon>Fundulidae</taxon>
        <taxon>Fundulus</taxon>
    </lineage>
</organism>
<protein>
    <recommendedName>
        <fullName evidence="4">Protein kinase domain-containing protein</fullName>
    </recommendedName>
</protein>
<dbReference type="Gene3D" id="3.30.200.20">
    <property type="entry name" value="Phosphorylase Kinase, domain 1"/>
    <property type="match status" value="1"/>
</dbReference>
<accession>A0A3Q2T0Z9</accession>
<dbReference type="Proteomes" id="UP000265000">
    <property type="component" value="Unplaced"/>
</dbReference>
<proteinExistence type="predicted"/>